<dbReference type="STRING" id="226505.SAMN05444394_3934"/>
<evidence type="ECO:0008006" key="4">
    <source>
        <dbReference type="Google" id="ProtNLM"/>
    </source>
</evidence>
<accession>A0A1N6HRS7</accession>
<organism evidence="2 3">
    <name type="scientific">Algoriphagus halophilus</name>
    <dbReference type="NCBI Taxonomy" id="226505"/>
    <lineage>
        <taxon>Bacteria</taxon>
        <taxon>Pseudomonadati</taxon>
        <taxon>Bacteroidota</taxon>
        <taxon>Cytophagia</taxon>
        <taxon>Cytophagales</taxon>
        <taxon>Cyclobacteriaceae</taxon>
        <taxon>Algoriphagus</taxon>
    </lineage>
</organism>
<feature type="transmembrane region" description="Helical" evidence="1">
    <location>
        <begin position="69"/>
        <end position="88"/>
    </location>
</feature>
<evidence type="ECO:0000313" key="3">
    <source>
        <dbReference type="Proteomes" id="UP000185221"/>
    </source>
</evidence>
<gene>
    <name evidence="2" type="ORF">SAMN05444394_3934</name>
</gene>
<keyword evidence="1" id="KW-0472">Membrane</keyword>
<feature type="transmembrane region" description="Helical" evidence="1">
    <location>
        <begin position="35"/>
        <end position="57"/>
    </location>
</feature>
<reference evidence="3" key="1">
    <citation type="submission" date="2016-11" db="EMBL/GenBank/DDBJ databases">
        <authorList>
            <person name="Varghese N."/>
            <person name="Submissions S."/>
        </authorList>
    </citation>
    <scope>NUCLEOTIDE SEQUENCE [LARGE SCALE GENOMIC DNA]</scope>
    <source>
        <strain evidence="3">DSM 15292</strain>
    </source>
</reference>
<evidence type="ECO:0000313" key="2">
    <source>
        <dbReference type="EMBL" id="SIO22487.1"/>
    </source>
</evidence>
<keyword evidence="1" id="KW-1133">Transmembrane helix</keyword>
<dbReference type="EMBL" id="FSRC01000004">
    <property type="protein sequence ID" value="SIO22487.1"/>
    <property type="molecule type" value="Genomic_DNA"/>
</dbReference>
<feature type="transmembrane region" description="Helical" evidence="1">
    <location>
        <begin position="94"/>
        <end position="117"/>
    </location>
</feature>
<proteinExistence type="predicted"/>
<sequence length="125" mass="14407">MLQNFHVRFFMFTGIISLLIFLLQQILPQVVHEKIWGILCFVAIMSYLIGFLSKLLLKSSPESLIQIKLLGMVLRIIASLVYITIVVMSGAENILLFISNFFILFLFFLVFDIYAFLANLRPISK</sequence>
<keyword evidence="1" id="KW-0812">Transmembrane</keyword>
<dbReference type="AlphaFoldDB" id="A0A1N6HRS7"/>
<feature type="transmembrane region" description="Helical" evidence="1">
    <location>
        <begin position="7"/>
        <end position="23"/>
    </location>
</feature>
<protein>
    <recommendedName>
        <fullName evidence="4">ATP synthase I chain</fullName>
    </recommendedName>
</protein>
<keyword evidence="3" id="KW-1185">Reference proteome</keyword>
<evidence type="ECO:0000256" key="1">
    <source>
        <dbReference type="SAM" id="Phobius"/>
    </source>
</evidence>
<dbReference type="Proteomes" id="UP000185221">
    <property type="component" value="Unassembled WGS sequence"/>
</dbReference>
<name>A0A1N6HRS7_9BACT</name>